<dbReference type="RefSeq" id="WP_084023573.1">
    <property type="nucleotide sequence ID" value="NZ_BLKX01000002.1"/>
</dbReference>
<evidence type="ECO:0000313" key="4">
    <source>
        <dbReference type="Proteomes" id="UP001229081"/>
    </source>
</evidence>
<evidence type="ECO:0000259" key="2">
    <source>
        <dbReference type="Pfam" id="PF00934"/>
    </source>
</evidence>
<evidence type="ECO:0000313" key="3">
    <source>
        <dbReference type="EMBL" id="MDP7739476.1"/>
    </source>
</evidence>
<sequence length="104" mass="10068">MASRVVPERVTAVSAAAEALTVRLAPVYSGAGPMITAVAPPAADPVPLHSAAGCSVHRGEHAVVARRGVHGLGRSGLGVAGSTTSTATGAGPAASSHPVCRGLL</sequence>
<accession>A0AAJ1W788</accession>
<dbReference type="InterPro" id="IPR000084">
    <property type="entry name" value="PE-PGRS_N"/>
</dbReference>
<evidence type="ECO:0000256" key="1">
    <source>
        <dbReference type="SAM" id="MobiDB-lite"/>
    </source>
</evidence>
<protein>
    <submittedName>
        <fullName evidence="3">PE family protein</fullName>
    </submittedName>
</protein>
<reference evidence="3" key="1">
    <citation type="submission" date="2023-06" db="EMBL/GenBank/DDBJ databases">
        <title>Identification of two novel mycobacterium reveal diversities and complexities of Mycobacterium gordonae clade.</title>
        <authorList>
            <person name="Matsumoto Y."/>
            <person name="Nakamura S."/>
            <person name="Motooka D."/>
            <person name="Fukushima K."/>
        </authorList>
    </citation>
    <scope>NUCLEOTIDE SEQUENCE</scope>
    <source>
        <strain evidence="3">TY812</strain>
    </source>
</reference>
<dbReference type="KEGG" id="mpag:C0J29_31310"/>
<dbReference type="InterPro" id="IPR038332">
    <property type="entry name" value="PPE_sf"/>
</dbReference>
<feature type="compositionally biased region" description="Low complexity" evidence="1">
    <location>
        <begin position="80"/>
        <end position="96"/>
    </location>
</feature>
<dbReference type="SUPFAM" id="SSF140459">
    <property type="entry name" value="PE/PPE dimer-like"/>
    <property type="match status" value="1"/>
</dbReference>
<feature type="domain" description="PE" evidence="2">
    <location>
        <begin position="5"/>
        <end position="83"/>
    </location>
</feature>
<dbReference type="EMBL" id="JAUFSA010000005">
    <property type="protein sequence ID" value="MDP7739476.1"/>
    <property type="molecule type" value="Genomic_DNA"/>
</dbReference>
<name>A0AAJ1W788_9MYCO</name>
<dbReference type="Pfam" id="PF00934">
    <property type="entry name" value="PE"/>
    <property type="match status" value="1"/>
</dbReference>
<comment type="caution">
    <text evidence="3">The sequence shown here is derived from an EMBL/GenBank/DDBJ whole genome shotgun (WGS) entry which is preliminary data.</text>
</comment>
<organism evidence="3 4">
    <name type="scientific">Mycobacterium paragordonae</name>
    <dbReference type="NCBI Taxonomy" id="1389713"/>
    <lineage>
        <taxon>Bacteria</taxon>
        <taxon>Bacillati</taxon>
        <taxon>Actinomycetota</taxon>
        <taxon>Actinomycetes</taxon>
        <taxon>Mycobacteriales</taxon>
        <taxon>Mycobacteriaceae</taxon>
        <taxon>Mycobacterium</taxon>
    </lineage>
</organism>
<dbReference type="AlphaFoldDB" id="A0AAJ1W788"/>
<dbReference type="Proteomes" id="UP001229081">
    <property type="component" value="Unassembled WGS sequence"/>
</dbReference>
<feature type="region of interest" description="Disordered" evidence="1">
    <location>
        <begin position="74"/>
        <end position="104"/>
    </location>
</feature>
<gene>
    <name evidence="3" type="ORF">QXL92_32615</name>
</gene>
<proteinExistence type="predicted"/>